<name>A0A2S1R2C9_9FLAO</name>
<protein>
    <submittedName>
        <fullName evidence="1">Uncharacterized protein</fullName>
    </submittedName>
</protein>
<evidence type="ECO:0000313" key="1">
    <source>
        <dbReference type="EMBL" id="AWH86681.1"/>
    </source>
</evidence>
<reference evidence="1 2" key="1">
    <citation type="submission" date="2018-04" db="EMBL/GenBank/DDBJ databases">
        <title>Genome sequencing of Flavobacterium sp. HYN0059.</title>
        <authorList>
            <person name="Yi H."/>
            <person name="Baek C."/>
        </authorList>
    </citation>
    <scope>NUCLEOTIDE SEQUENCE [LARGE SCALE GENOMIC DNA]</scope>
    <source>
        <strain evidence="1 2">HYN0059</strain>
    </source>
</reference>
<sequence>MFKGFDNSEFDSIVVQEYNNAVLLDSFKMHVRPAENPLDVENKMRSGSTDRFFNVNYQYHFLIPGQKPFILANMKMVMWSQFTMFSEGYGCVMGDYTIDGIHFEHDGNPTFKKR</sequence>
<dbReference type="KEGG" id="falb:HYN59_16910"/>
<evidence type="ECO:0000313" key="2">
    <source>
        <dbReference type="Proteomes" id="UP000244929"/>
    </source>
</evidence>
<keyword evidence="2" id="KW-1185">Reference proteome</keyword>
<gene>
    <name evidence="1" type="ORF">HYN59_16910</name>
</gene>
<proteinExistence type="predicted"/>
<dbReference type="EMBL" id="CP029186">
    <property type="protein sequence ID" value="AWH86681.1"/>
    <property type="molecule type" value="Genomic_DNA"/>
</dbReference>
<dbReference type="Proteomes" id="UP000244929">
    <property type="component" value="Chromosome"/>
</dbReference>
<accession>A0A2S1R2C9</accession>
<dbReference type="AlphaFoldDB" id="A0A2S1R2C9"/>
<organism evidence="1 2">
    <name type="scientific">Flavobacterium album</name>
    <dbReference type="NCBI Taxonomy" id="2175091"/>
    <lineage>
        <taxon>Bacteria</taxon>
        <taxon>Pseudomonadati</taxon>
        <taxon>Bacteroidota</taxon>
        <taxon>Flavobacteriia</taxon>
        <taxon>Flavobacteriales</taxon>
        <taxon>Flavobacteriaceae</taxon>
        <taxon>Flavobacterium</taxon>
    </lineage>
</organism>